<sequence>MAIDLDWHPCQAASTPAKVIHDTNARSKPNSSTPVASDSRCHQDAEKLDVLTSPAALSSSQRHRHLLTFTGATLSLTLFTAIATTELGAPHAIHPRYRKARRHPSTLPTHLRRQEVRQN</sequence>
<proteinExistence type="predicted"/>
<evidence type="ECO:0000313" key="2">
    <source>
        <dbReference type="EMBL" id="KAF0888848.1"/>
    </source>
</evidence>
<comment type="caution">
    <text evidence="2">The sequence shown here is derived from an EMBL/GenBank/DDBJ whole genome shotgun (WGS) entry which is preliminary data.</text>
</comment>
<name>A0A6G1BLD2_9ORYZ</name>
<feature type="region of interest" description="Disordered" evidence="1">
    <location>
        <begin position="90"/>
        <end position="119"/>
    </location>
</feature>
<feature type="compositionally biased region" description="Polar residues" evidence="1">
    <location>
        <begin position="26"/>
        <end position="36"/>
    </location>
</feature>
<feature type="compositionally biased region" description="Basic residues" evidence="1">
    <location>
        <begin position="93"/>
        <end position="104"/>
    </location>
</feature>
<accession>A0A6G1BLD2</accession>
<gene>
    <name evidence="2" type="ORF">E2562_019359</name>
</gene>
<dbReference type="AlphaFoldDB" id="A0A6G1BLD2"/>
<evidence type="ECO:0000256" key="1">
    <source>
        <dbReference type="SAM" id="MobiDB-lite"/>
    </source>
</evidence>
<dbReference type="EMBL" id="SPHZ02000012">
    <property type="protein sequence ID" value="KAF0888848.1"/>
    <property type="molecule type" value="Genomic_DNA"/>
</dbReference>
<organism evidence="2 3">
    <name type="scientific">Oryza meyeriana var. granulata</name>
    <dbReference type="NCBI Taxonomy" id="110450"/>
    <lineage>
        <taxon>Eukaryota</taxon>
        <taxon>Viridiplantae</taxon>
        <taxon>Streptophyta</taxon>
        <taxon>Embryophyta</taxon>
        <taxon>Tracheophyta</taxon>
        <taxon>Spermatophyta</taxon>
        <taxon>Magnoliopsida</taxon>
        <taxon>Liliopsida</taxon>
        <taxon>Poales</taxon>
        <taxon>Poaceae</taxon>
        <taxon>BOP clade</taxon>
        <taxon>Oryzoideae</taxon>
        <taxon>Oryzeae</taxon>
        <taxon>Oryzinae</taxon>
        <taxon>Oryza</taxon>
        <taxon>Oryza meyeriana</taxon>
    </lineage>
</organism>
<keyword evidence="3" id="KW-1185">Reference proteome</keyword>
<dbReference type="Proteomes" id="UP000479710">
    <property type="component" value="Unassembled WGS sequence"/>
</dbReference>
<evidence type="ECO:0000313" key="3">
    <source>
        <dbReference type="Proteomes" id="UP000479710"/>
    </source>
</evidence>
<reference evidence="2 3" key="1">
    <citation type="submission" date="2019-11" db="EMBL/GenBank/DDBJ databases">
        <title>Whole genome sequence of Oryza granulata.</title>
        <authorList>
            <person name="Li W."/>
        </authorList>
    </citation>
    <scope>NUCLEOTIDE SEQUENCE [LARGE SCALE GENOMIC DNA]</scope>
    <source>
        <strain evidence="3">cv. Menghai</strain>
        <tissue evidence="2">Leaf</tissue>
    </source>
</reference>
<protein>
    <submittedName>
        <fullName evidence="2">Uncharacterized protein</fullName>
    </submittedName>
</protein>
<feature type="region of interest" description="Disordered" evidence="1">
    <location>
        <begin position="14"/>
        <end position="41"/>
    </location>
</feature>